<dbReference type="PANTHER" id="PTHR30537:SF26">
    <property type="entry name" value="GLYCINE CLEAVAGE SYSTEM TRANSCRIPTIONAL ACTIVATOR"/>
    <property type="match status" value="1"/>
</dbReference>
<dbReference type="PRINTS" id="PR00039">
    <property type="entry name" value="HTHLYSR"/>
</dbReference>
<dbReference type="GO" id="GO:0006351">
    <property type="term" value="P:DNA-templated transcription"/>
    <property type="evidence" value="ECO:0007669"/>
    <property type="project" value="TreeGrafter"/>
</dbReference>
<dbReference type="InterPro" id="IPR000847">
    <property type="entry name" value="LysR_HTH_N"/>
</dbReference>
<evidence type="ECO:0000313" key="6">
    <source>
        <dbReference type="EMBL" id="TCK46715.1"/>
    </source>
</evidence>
<sequence length="302" mass="34553">MAITIMTETPKRRTPPFYAMYVFTVAAEHLNLTRAADELCLTQSAVSRQIAGLEEFLGIRLFSRHARGLTLTQDGSQLLGQYRQAFTQLREAHQLLEQAQQTQVRLKAPTCVLRWLLPVLMQIEQELPHYQVNLQTYHNHNLSPFQDNADAVIIYTNKAVQVPHLKLFEEYIIPVTHPNLGKLSSTAHWLDQNFTFLHPTEDGKDWQLWLTNTALSYRPKRNQYFQTMDLAINAALQGFGVTLADPNLITEELNTERLVQIDAQSVATGFSYYLIYSHWAEEKLRPLITAIKKRSCSTNVAG</sequence>
<dbReference type="Gene3D" id="3.40.190.10">
    <property type="entry name" value="Periplasmic binding protein-like II"/>
    <property type="match status" value="2"/>
</dbReference>
<gene>
    <name evidence="6" type="ORF">EV690_3301</name>
</gene>
<dbReference type="Pfam" id="PF00126">
    <property type="entry name" value="HTH_1"/>
    <property type="match status" value="1"/>
</dbReference>
<keyword evidence="2" id="KW-0805">Transcription regulation</keyword>
<evidence type="ECO:0000259" key="5">
    <source>
        <dbReference type="PROSITE" id="PS50931"/>
    </source>
</evidence>
<keyword evidence="4" id="KW-0804">Transcription</keyword>
<comment type="caution">
    <text evidence="6">The sequence shown here is derived from an EMBL/GenBank/DDBJ whole genome shotgun (WGS) entry which is preliminary data.</text>
</comment>
<name>A0A4R1J825_9GAMM</name>
<reference evidence="6 7" key="1">
    <citation type="submission" date="2019-03" db="EMBL/GenBank/DDBJ databases">
        <title>Genomic Encyclopedia of Type Strains, Phase IV (KMG-IV): sequencing the most valuable type-strain genomes for metagenomic binning, comparative biology and taxonomic classification.</title>
        <authorList>
            <person name="Goeker M."/>
        </authorList>
    </citation>
    <scope>NUCLEOTIDE SEQUENCE [LARGE SCALE GENOMIC DNA]</scope>
    <source>
        <strain evidence="6 7">DSM 18577</strain>
    </source>
</reference>
<dbReference type="InterPro" id="IPR058163">
    <property type="entry name" value="LysR-type_TF_proteobact-type"/>
</dbReference>
<dbReference type="InterPro" id="IPR005119">
    <property type="entry name" value="LysR_subst-bd"/>
</dbReference>
<dbReference type="SUPFAM" id="SSF53850">
    <property type="entry name" value="Periplasmic binding protein-like II"/>
    <property type="match status" value="1"/>
</dbReference>
<dbReference type="Gene3D" id="1.10.10.10">
    <property type="entry name" value="Winged helix-like DNA-binding domain superfamily/Winged helix DNA-binding domain"/>
    <property type="match status" value="1"/>
</dbReference>
<dbReference type="InterPro" id="IPR036388">
    <property type="entry name" value="WH-like_DNA-bd_sf"/>
</dbReference>
<dbReference type="OrthoDB" id="5526340at2"/>
<dbReference type="Pfam" id="PF03466">
    <property type="entry name" value="LysR_substrate"/>
    <property type="match status" value="1"/>
</dbReference>
<organism evidence="6 7">
    <name type="scientific">Celerinatantimonas diazotrophica</name>
    <dbReference type="NCBI Taxonomy" id="412034"/>
    <lineage>
        <taxon>Bacteria</taxon>
        <taxon>Pseudomonadati</taxon>
        <taxon>Pseudomonadota</taxon>
        <taxon>Gammaproteobacteria</taxon>
        <taxon>Celerinatantimonadaceae</taxon>
        <taxon>Celerinatantimonas</taxon>
    </lineage>
</organism>
<dbReference type="AlphaFoldDB" id="A0A4R1J825"/>
<comment type="similarity">
    <text evidence="1">Belongs to the LysR transcriptional regulatory family.</text>
</comment>
<dbReference type="Proteomes" id="UP000295565">
    <property type="component" value="Unassembled WGS sequence"/>
</dbReference>
<dbReference type="FunFam" id="1.10.10.10:FF:000001">
    <property type="entry name" value="LysR family transcriptional regulator"/>
    <property type="match status" value="1"/>
</dbReference>
<dbReference type="RefSeq" id="WP_131914047.1">
    <property type="nucleotide sequence ID" value="NZ_OU594967.1"/>
</dbReference>
<dbReference type="GO" id="GO:0003700">
    <property type="term" value="F:DNA-binding transcription factor activity"/>
    <property type="evidence" value="ECO:0007669"/>
    <property type="project" value="InterPro"/>
</dbReference>
<proteinExistence type="inferred from homology"/>
<evidence type="ECO:0000256" key="3">
    <source>
        <dbReference type="ARBA" id="ARBA00023125"/>
    </source>
</evidence>
<dbReference type="EMBL" id="SMGD01000017">
    <property type="protein sequence ID" value="TCK46715.1"/>
    <property type="molecule type" value="Genomic_DNA"/>
</dbReference>
<dbReference type="PANTHER" id="PTHR30537">
    <property type="entry name" value="HTH-TYPE TRANSCRIPTIONAL REGULATOR"/>
    <property type="match status" value="1"/>
</dbReference>
<dbReference type="SUPFAM" id="SSF46785">
    <property type="entry name" value="Winged helix' DNA-binding domain"/>
    <property type="match status" value="1"/>
</dbReference>
<protein>
    <submittedName>
        <fullName evidence="6">LysR family glycine cleavage system transcriptional activator</fullName>
    </submittedName>
</protein>
<feature type="domain" description="HTH lysR-type" evidence="5">
    <location>
        <begin position="15"/>
        <end position="72"/>
    </location>
</feature>
<dbReference type="PROSITE" id="PS50931">
    <property type="entry name" value="HTH_LYSR"/>
    <property type="match status" value="1"/>
</dbReference>
<dbReference type="GO" id="GO:0043565">
    <property type="term" value="F:sequence-specific DNA binding"/>
    <property type="evidence" value="ECO:0007669"/>
    <property type="project" value="TreeGrafter"/>
</dbReference>
<accession>A0A4R1J825</accession>
<evidence type="ECO:0000256" key="4">
    <source>
        <dbReference type="ARBA" id="ARBA00023163"/>
    </source>
</evidence>
<dbReference type="InterPro" id="IPR036390">
    <property type="entry name" value="WH_DNA-bd_sf"/>
</dbReference>
<evidence type="ECO:0000256" key="1">
    <source>
        <dbReference type="ARBA" id="ARBA00009437"/>
    </source>
</evidence>
<evidence type="ECO:0000313" key="7">
    <source>
        <dbReference type="Proteomes" id="UP000295565"/>
    </source>
</evidence>
<keyword evidence="7" id="KW-1185">Reference proteome</keyword>
<evidence type="ECO:0000256" key="2">
    <source>
        <dbReference type="ARBA" id="ARBA00023015"/>
    </source>
</evidence>
<keyword evidence="3" id="KW-0238">DNA-binding</keyword>